<evidence type="ECO:0000313" key="8">
    <source>
        <dbReference type="EMBL" id="CTQ42804.1"/>
    </source>
</evidence>
<dbReference type="RefSeq" id="WP_055654864.1">
    <property type="nucleotide sequence ID" value="NZ_CXST01000001.1"/>
</dbReference>
<evidence type="ECO:0000259" key="7">
    <source>
        <dbReference type="PROSITE" id="PS50928"/>
    </source>
</evidence>
<dbReference type="EMBL" id="CXST01000001">
    <property type="protein sequence ID" value="CTQ42804.1"/>
    <property type="molecule type" value="Genomic_DNA"/>
</dbReference>
<dbReference type="CDD" id="cd06261">
    <property type="entry name" value="TM_PBP2"/>
    <property type="match status" value="1"/>
</dbReference>
<evidence type="ECO:0000256" key="5">
    <source>
        <dbReference type="ARBA" id="ARBA00023136"/>
    </source>
</evidence>
<feature type="transmembrane region" description="Helical" evidence="6">
    <location>
        <begin position="27"/>
        <end position="45"/>
    </location>
</feature>
<dbReference type="InterPro" id="IPR005769">
    <property type="entry name" value="PhnE/PtxC"/>
</dbReference>
<name>A0A0M6XY79_9HYPH</name>
<feature type="transmembrane region" description="Helical" evidence="6">
    <location>
        <begin position="94"/>
        <end position="117"/>
    </location>
</feature>
<feature type="domain" description="ABC transmembrane type-1" evidence="7">
    <location>
        <begin position="87"/>
        <end position="270"/>
    </location>
</feature>
<evidence type="ECO:0000256" key="6">
    <source>
        <dbReference type="RuleBase" id="RU363032"/>
    </source>
</evidence>
<keyword evidence="4 6" id="KW-1133">Transmembrane helix</keyword>
<dbReference type="NCBIfam" id="TIGR01097">
    <property type="entry name" value="PhnE"/>
    <property type="match status" value="1"/>
</dbReference>
<comment type="subcellular location">
    <subcellularLocation>
        <location evidence="1 6">Cell membrane</location>
        <topology evidence="1 6">Multi-pass membrane protein</topology>
    </subcellularLocation>
</comment>
<dbReference type="PANTHER" id="PTHR30043">
    <property type="entry name" value="PHOSPHONATES TRANSPORT SYSTEM PERMEASE PROTEIN"/>
    <property type="match status" value="1"/>
</dbReference>
<proteinExistence type="inferred from homology"/>
<accession>A0A0M6XY79</accession>
<dbReference type="InterPro" id="IPR035906">
    <property type="entry name" value="MetI-like_sf"/>
</dbReference>
<dbReference type="PANTHER" id="PTHR30043:SF9">
    <property type="entry name" value="PHOSPHONATES TRANSPORT SYSTEM PERMEASE PROTEIN"/>
    <property type="match status" value="1"/>
</dbReference>
<feature type="transmembrane region" description="Helical" evidence="6">
    <location>
        <begin position="252"/>
        <end position="273"/>
    </location>
</feature>
<evidence type="ECO:0000256" key="2">
    <source>
        <dbReference type="ARBA" id="ARBA00022448"/>
    </source>
</evidence>
<dbReference type="Proteomes" id="UP000048926">
    <property type="component" value="Unassembled WGS sequence"/>
</dbReference>
<evidence type="ECO:0000313" key="9">
    <source>
        <dbReference type="Proteomes" id="UP000048926"/>
    </source>
</evidence>
<dbReference type="STRING" id="187304.B0E33_23995"/>
<dbReference type="Pfam" id="PF00528">
    <property type="entry name" value="BPD_transp_1"/>
    <property type="match status" value="1"/>
</dbReference>
<dbReference type="Gene3D" id="1.10.3720.10">
    <property type="entry name" value="MetI-like"/>
    <property type="match status" value="1"/>
</dbReference>
<feature type="transmembrane region" description="Helical" evidence="6">
    <location>
        <begin position="225"/>
        <end position="246"/>
    </location>
</feature>
<protein>
    <submittedName>
        <fullName evidence="8">Phosphate-import permease protein PhnE</fullName>
    </submittedName>
</protein>
<feature type="transmembrane region" description="Helical" evidence="6">
    <location>
        <begin position="198"/>
        <end position="218"/>
    </location>
</feature>
<dbReference type="GO" id="GO:0015416">
    <property type="term" value="F:ABC-type phosphonate transporter activity"/>
    <property type="evidence" value="ECO:0007669"/>
    <property type="project" value="InterPro"/>
</dbReference>
<reference evidence="9" key="1">
    <citation type="submission" date="2015-07" db="EMBL/GenBank/DDBJ databases">
        <authorList>
            <person name="Rodrigo-Torres Lidia"/>
            <person name="Arahal R.David."/>
        </authorList>
    </citation>
    <scope>NUCLEOTIDE SEQUENCE [LARGE SCALE GENOMIC DNA]</scope>
    <source>
        <strain evidence="9">CECT 4801</strain>
    </source>
</reference>
<keyword evidence="5 6" id="KW-0472">Membrane</keyword>
<dbReference type="InterPro" id="IPR000515">
    <property type="entry name" value="MetI-like"/>
</dbReference>
<gene>
    <name evidence="8" type="primary">phnE_3</name>
    <name evidence="8" type="ORF">LAL4801_01240</name>
</gene>
<evidence type="ECO:0000256" key="3">
    <source>
        <dbReference type="ARBA" id="ARBA00022692"/>
    </source>
</evidence>
<dbReference type="AlphaFoldDB" id="A0A0M6XY79"/>
<keyword evidence="2 6" id="KW-0813">Transport</keyword>
<comment type="similarity">
    <text evidence="6">Belongs to the binding-protein-dependent transport system permease family.</text>
</comment>
<evidence type="ECO:0000256" key="4">
    <source>
        <dbReference type="ARBA" id="ARBA00022989"/>
    </source>
</evidence>
<dbReference type="GO" id="GO:0005886">
    <property type="term" value="C:plasma membrane"/>
    <property type="evidence" value="ECO:0007669"/>
    <property type="project" value="UniProtKB-SubCell"/>
</dbReference>
<keyword evidence="9" id="KW-1185">Reference proteome</keyword>
<dbReference type="OrthoDB" id="7820570at2"/>
<organism evidence="8 9">
    <name type="scientific">Roseibium aggregatum</name>
    <dbReference type="NCBI Taxonomy" id="187304"/>
    <lineage>
        <taxon>Bacteria</taxon>
        <taxon>Pseudomonadati</taxon>
        <taxon>Pseudomonadota</taxon>
        <taxon>Alphaproteobacteria</taxon>
        <taxon>Hyphomicrobiales</taxon>
        <taxon>Stappiaceae</taxon>
        <taxon>Roseibium</taxon>
    </lineage>
</organism>
<dbReference type="SUPFAM" id="SSF161098">
    <property type="entry name" value="MetI-like"/>
    <property type="match status" value="1"/>
</dbReference>
<feature type="transmembrane region" description="Helical" evidence="6">
    <location>
        <begin position="138"/>
        <end position="162"/>
    </location>
</feature>
<sequence length="285" mass="31125">MTARSPDIERARTLVPGAFSTPLRTRLIHLAGWSAFLLLTGWCLWDFGFAPEKLLHGATRFGDVLAFMFPPHIWTSWPEWQEVLKGLGETVAMAFMGTLLGALVAFPLAFLGAKNILPLSWLRLGVRRGFDALRAIEQLILALVFIRAFGLGPLAGILAIAVSEVGTFSKLFSEAIENTSQKPVEGVRASGGGSLQTIRFAVLPQALPVILSIILYNFESNTRTGTILGIVGAGGIGFLLADRIHAYRWPEAWTIIFLIIFMVYLIDGFSGFLRRGIIGGEPGRK</sequence>
<keyword evidence="3 6" id="KW-0812">Transmembrane</keyword>
<dbReference type="PROSITE" id="PS50928">
    <property type="entry name" value="ABC_TM1"/>
    <property type="match status" value="1"/>
</dbReference>
<evidence type="ECO:0000256" key="1">
    <source>
        <dbReference type="ARBA" id="ARBA00004651"/>
    </source>
</evidence>